<evidence type="ECO:0000313" key="2">
    <source>
        <dbReference type="EnsemblMetazoa" id="ISCW015532-PA"/>
    </source>
</evidence>
<organism>
    <name type="scientific">Ixodes scapularis</name>
    <name type="common">Black-legged tick</name>
    <name type="synonym">Deer tick</name>
    <dbReference type="NCBI Taxonomy" id="6945"/>
    <lineage>
        <taxon>Eukaryota</taxon>
        <taxon>Metazoa</taxon>
        <taxon>Ecdysozoa</taxon>
        <taxon>Arthropoda</taxon>
        <taxon>Chelicerata</taxon>
        <taxon>Arachnida</taxon>
        <taxon>Acari</taxon>
        <taxon>Parasitiformes</taxon>
        <taxon>Ixodida</taxon>
        <taxon>Ixodoidea</taxon>
        <taxon>Ixodidae</taxon>
        <taxon>Ixodinae</taxon>
        <taxon>Ixodes</taxon>
    </lineage>
</organism>
<dbReference type="AlphaFoldDB" id="B7QNW1"/>
<reference evidence="1 3" key="1">
    <citation type="submission" date="2008-03" db="EMBL/GenBank/DDBJ databases">
        <title>Annotation of Ixodes scapularis.</title>
        <authorList>
            <consortium name="Ixodes scapularis Genome Project Consortium"/>
            <person name="Caler E."/>
            <person name="Hannick L.I."/>
            <person name="Bidwell S."/>
            <person name="Joardar V."/>
            <person name="Thiagarajan M."/>
            <person name="Amedeo P."/>
            <person name="Galinsky K.J."/>
            <person name="Schobel S."/>
            <person name="Inman J."/>
            <person name="Hostetler J."/>
            <person name="Miller J."/>
            <person name="Hammond M."/>
            <person name="Megy K."/>
            <person name="Lawson D."/>
            <person name="Kodira C."/>
            <person name="Sutton G."/>
            <person name="Meyer J."/>
            <person name="Hill C.A."/>
            <person name="Birren B."/>
            <person name="Nene V."/>
            <person name="Collins F."/>
            <person name="Alarcon-Chaidez F."/>
            <person name="Wikel S."/>
            <person name="Strausberg R."/>
        </authorList>
    </citation>
    <scope>NUCLEOTIDE SEQUENCE [LARGE SCALE GENOMIC DNA]</scope>
    <source>
        <strain evidence="3">Wikel</strain>
        <strain evidence="1">Wikel colony</strain>
    </source>
</reference>
<dbReference type="Proteomes" id="UP000001555">
    <property type="component" value="Unassembled WGS sequence"/>
</dbReference>
<name>B7QNW1_IXOSC</name>
<protein>
    <submittedName>
        <fullName evidence="1 2">Uncharacterized protein</fullName>
    </submittedName>
</protein>
<dbReference type="InParanoid" id="B7QNW1"/>
<evidence type="ECO:0000313" key="3">
    <source>
        <dbReference type="Proteomes" id="UP000001555"/>
    </source>
</evidence>
<reference evidence="2" key="2">
    <citation type="submission" date="2020-05" db="UniProtKB">
        <authorList>
            <consortium name="EnsemblMetazoa"/>
        </authorList>
    </citation>
    <scope>IDENTIFICATION</scope>
    <source>
        <strain evidence="2">wikel</strain>
    </source>
</reference>
<dbReference type="EMBL" id="DS980314">
    <property type="protein sequence ID" value="EEC20533.1"/>
    <property type="molecule type" value="Genomic_DNA"/>
</dbReference>
<proteinExistence type="predicted"/>
<dbReference type="EMBL" id="ABJB010138033">
    <property type="status" value="NOT_ANNOTATED_CDS"/>
    <property type="molecule type" value="Genomic_DNA"/>
</dbReference>
<dbReference type="EnsemblMetazoa" id="ISCW015532-RA">
    <property type="protein sequence ID" value="ISCW015532-PA"/>
    <property type="gene ID" value="ISCW015532"/>
</dbReference>
<evidence type="ECO:0000313" key="1">
    <source>
        <dbReference type="EMBL" id="EEC20533.1"/>
    </source>
</evidence>
<sequence length="112" mass="12853">MYTERRKRAKLTFNARDPNSFVASVLGLWSKRRSVVLVFPGSTCKHPRRFFVVVVVKQCPTVINELTSKAYFGGWLARLKFRRASSEVRNNCDRFQADCLLVKTVGHLFDVG</sequence>
<dbReference type="VEuPathDB" id="VectorBase:ISCW015532"/>
<dbReference type="VEuPathDB" id="VectorBase:ISCI015532"/>
<dbReference type="HOGENOM" id="CLU_2148621_0_0_1"/>
<gene>
    <name evidence="1" type="ORF">IscW_ISCW015532</name>
</gene>
<keyword evidence="3" id="KW-1185">Reference proteome</keyword>
<accession>B7QNW1</accession>
<dbReference type="PaxDb" id="6945-B7QNW1"/>